<dbReference type="GO" id="GO:0016788">
    <property type="term" value="F:hydrolase activity, acting on ester bonds"/>
    <property type="evidence" value="ECO:0007669"/>
    <property type="project" value="UniProtKB-ARBA"/>
</dbReference>
<dbReference type="OrthoDB" id="8002695at2"/>
<dbReference type="RefSeq" id="WP_092042565.1">
    <property type="nucleotide sequence ID" value="NZ_FOTK01000017.1"/>
</dbReference>
<dbReference type="InterPro" id="IPR036514">
    <property type="entry name" value="SGNH_hydro_sf"/>
</dbReference>
<protein>
    <submittedName>
        <fullName evidence="1">Uncharacterized protein</fullName>
    </submittedName>
</protein>
<reference evidence="2" key="1">
    <citation type="submission" date="2016-10" db="EMBL/GenBank/DDBJ databases">
        <authorList>
            <person name="Varghese N."/>
            <person name="Submissions S."/>
        </authorList>
    </citation>
    <scope>NUCLEOTIDE SEQUENCE [LARGE SCALE GENOMIC DNA]</scope>
    <source>
        <strain evidence="2">BL36</strain>
    </source>
</reference>
<dbReference type="AlphaFoldDB" id="A0A1I4MLY3"/>
<gene>
    <name evidence="1" type="ORF">SAMN05192568_101759</name>
</gene>
<evidence type="ECO:0000313" key="1">
    <source>
        <dbReference type="EMBL" id="SFM04070.1"/>
    </source>
</evidence>
<evidence type="ECO:0000313" key="2">
    <source>
        <dbReference type="Proteomes" id="UP000199048"/>
    </source>
</evidence>
<dbReference type="EMBL" id="FOTK01000017">
    <property type="protein sequence ID" value="SFM04070.1"/>
    <property type="molecule type" value="Genomic_DNA"/>
</dbReference>
<keyword evidence="2" id="KW-1185">Reference proteome</keyword>
<proteinExistence type="predicted"/>
<name>A0A1I4MLY3_9HYPH</name>
<dbReference type="STRING" id="582667.SAMN05192568_101759"/>
<organism evidence="1 2">
    <name type="scientific">Methylobacterium pseudosasicola</name>
    <dbReference type="NCBI Taxonomy" id="582667"/>
    <lineage>
        <taxon>Bacteria</taxon>
        <taxon>Pseudomonadati</taxon>
        <taxon>Pseudomonadota</taxon>
        <taxon>Alphaproteobacteria</taxon>
        <taxon>Hyphomicrobiales</taxon>
        <taxon>Methylobacteriaceae</taxon>
        <taxon>Methylobacterium</taxon>
    </lineage>
</organism>
<accession>A0A1I4MLY3</accession>
<dbReference type="Proteomes" id="UP000199048">
    <property type="component" value="Unassembled WGS sequence"/>
</dbReference>
<sequence length="347" mass="37961">MLRVLCLGYSVTELPGYVERANALAAAEGRPVTFLRSGWGGHSLPSIACLIDEILDACPCDHVLLELFTGNVRYFDGATMRAYLDDILAATARRNLPVAFLNLHQGGVDYAAEPVAGLLGEYRALYGIPYLDLAAPMAAAGAGDITYLLKDGTHVAPAGSELYGTLVYALMRAPPPGRAYLDRFLGLPVRFESLPLRTLPGLECGFTLCRNGIPLHFLEIPEGESAEIPFGRPRHAIGALVTYGPQAGTLMVQDPATGRARAITAYDEFSYYTRSVFRDLAFPAAWSLRIAQSAVLPDIALRKGEPDPGPRLGRVSHIFFRRRLGLAERAALLRHRLWRRLKGFRRA</sequence>
<dbReference type="Gene3D" id="3.40.50.1110">
    <property type="entry name" value="SGNH hydrolase"/>
    <property type="match status" value="1"/>
</dbReference>
<dbReference type="SUPFAM" id="SSF52266">
    <property type="entry name" value="SGNH hydrolase"/>
    <property type="match status" value="1"/>
</dbReference>